<protein>
    <recommendedName>
        <fullName evidence="4">MICOS complex subunit MIC19</fullName>
    </recommendedName>
</protein>
<dbReference type="PANTHER" id="PTHR21588">
    <property type="entry name" value="COILED-COIL-HELIX-COILED-COIL-HELIX DOMAIN CONTAINING 6"/>
    <property type="match status" value="1"/>
</dbReference>
<gene>
    <name evidence="2" type="ORF">LSH36_275g01041</name>
</gene>
<comment type="caution">
    <text evidence="2">The sequence shown here is derived from an EMBL/GenBank/DDBJ whole genome shotgun (WGS) entry which is preliminary data.</text>
</comment>
<accession>A0AAD9JKJ1</accession>
<dbReference type="GO" id="GO:0061617">
    <property type="term" value="C:MICOS complex"/>
    <property type="evidence" value="ECO:0007669"/>
    <property type="project" value="TreeGrafter"/>
</dbReference>
<sequence length="169" mass="19091">MGAGSSSPRSIAIEKEEGGSGMVKISESVTRRLVGKHDSKDSHPPTIDEPQTRITVKRAIPDEQLQSELDKVRDHYEKKVRALEKQNREVHKTTVEQFAKAVEDVEKKFLKTAAPLVCDELQNKLMQCYRDNPNQVLNCSQMVRAYSSCVEHERGSLLKNSSSDFYLVT</sequence>
<dbReference type="AlphaFoldDB" id="A0AAD9JKJ1"/>
<dbReference type="EMBL" id="JAODUP010000275">
    <property type="protein sequence ID" value="KAK2154138.1"/>
    <property type="molecule type" value="Genomic_DNA"/>
</dbReference>
<evidence type="ECO:0000256" key="1">
    <source>
        <dbReference type="SAM" id="MobiDB-lite"/>
    </source>
</evidence>
<organism evidence="2 3">
    <name type="scientific">Paralvinella palmiformis</name>
    <dbReference type="NCBI Taxonomy" id="53620"/>
    <lineage>
        <taxon>Eukaryota</taxon>
        <taxon>Metazoa</taxon>
        <taxon>Spiralia</taxon>
        <taxon>Lophotrochozoa</taxon>
        <taxon>Annelida</taxon>
        <taxon>Polychaeta</taxon>
        <taxon>Sedentaria</taxon>
        <taxon>Canalipalpata</taxon>
        <taxon>Terebellida</taxon>
        <taxon>Terebelliformia</taxon>
        <taxon>Alvinellidae</taxon>
        <taxon>Paralvinella</taxon>
    </lineage>
</organism>
<dbReference type="GO" id="GO:0007007">
    <property type="term" value="P:inner mitochondrial membrane organization"/>
    <property type="evidence" value="ECO:0007669"/>
    <property type="project" value="TreeGrafter"/>
</dbReference>
<reference evidence="2" key="1">
    <citation type="journal article" date="2023" name="Mol. Biol. Evol.">
        <title>Third-Generation Sequencing Reveals the Adaptive Role of the Epigenome in Three Deep-Sea Polychaetes.</title>
        <authorList>
            <person name="Perez M."/>
            <person name="Aroh O."/>
            <person name="Sun Y."/>
            <person name="Lan Y."/>
            <person name="Juniper S.K."/>
            <person name="Young C.R."/>
            <person name="Angers B."/>
            <person name="Qian P.Y."/>
        </authorList>
    </citation>
    <scope>NUCLEOTIDE SEQUENCE</scope>
    <source>
        <strain evidence="2">P08H-3</strain>
    </source>
</reference>
<name>A0AAD9JKJ1_9ANNE</name>
<dbReference type="PANTHER" id="PTHR21588:SF18">
    <property type="entry name" value="MICOS COMPLEX SUBUNIT MIC19"/>
    <property type="match status" value="1"/>
</dbReference>
<feature type="region of interest" description="Disordered" evidence="1">
    <location>
        <begin position="1"/>
        <end position="71"/>
    </location>
</feature>
<evidence type="ECO:0008006" key="4">
    <source>
        <dbReference type="Google" id="ProtNLM"/>
    </source>
</evidence>
<dbReference type="InterPro" id="IPR052632">
    <property type="entry name" value="MICOS_subunit_Mic19"/>
</dbReference>
<evidence type="ECO:0000313" key="2">
    <source>
        <dbReference type="EMBL" id="KAK2154138.1"/>
    </source>
</evidence>
<evidence type="ECO:0000313" key="3">
    <source>
        <dbReference type="Proteomes" id="UP001208570"/>
    </source>
</evidence>
<dbReference type="Proteomes" id="UP001208570">
    <property type="component" value="Unassembled WGS sequence"/>
</dbReference>
<keyword evidence="3" id="KW-1185">Reference proteome</keyword>
<proteinExistence type="predicted"/>